<reference evidence="2 3" key="1">
    <citation type="journal article" date="2021" name="BMC Genomics">
        <title>Datura genome reveals duplications of psychoactive alkaloid biosynthetic genes and high mutation rate following tissue culture.</title>
        <authorList>
            <person name="Rajewski A."/>
            <person name="Carter-House D."/>
            <person name="Stajich J."/>
            <person name="Litt A."/>
        </authorList>
    </citation>
    <scope>NUCLEOTIDE SEQUENCE [LARGE SCALE GENOMIC DNA]</scope>
    <source>
        <strain evidence="2">AR-01</strain>
    </source>
</reference>
<feature type="compositionally biased region" description="Acidic residues" evidence="1">
    <location>
        <begin position="64"/>
        <end position="77"/>
    </location>
</feature>
<evidence type="ECO:0000313" key="2">
    <source>
        <dbReference type="EMBL" id="MCD9558902.1"/>
    </source>
</evidence>
<feature type="region of interest" description="Disordered" evidence="1">
    <location>
        <begin position="57"/>
        <end position="77"/>
    </location>
</feature>
<gene>
    <name evidence="2" type="ORF">HAX54_016590</name>
</gene>
<organism evidence="2 3">
    <name type="scientific">Datura stramonium</name>
    <name type="common">Jimsonweed</name>
    <name type="synonym">Common thornapple</name>
    <dbReference type="NCBI Taxonomy" id="4076"/>
    <lineage>
        <taxon>Eukaryota</taxon>
        <taxon>Viridiplantae</taxon>
        <taxon>Streptophyta</taxon>
        <taxon>Embryophyta</taxon>
        <taxon>Tracheophyta</taxon>
        <taxon>Spermatophyta</taxon>
        <taxon>Magnoliopsida</taxon>
        <taxon>eudicotyledons</taxon>
        <taxon>Gunneridae</taxon>
        <taxon>Pentapetalae</taxon>
        <taxon>asterids</taxon>
        <taxon>lamiids</taxon>
        <taxon>Solanales</taxon>
        <taxon>Solanaceae</taxon>
        <taxon>Solanoideae</taxon>
        <taxon>Datureae</taxon>
        <taxon>Datura</taxon>
    </lineage>
</organism>
<sequence>TQSWKEFFTDKKAFENHVSIGSGQVTLIIEAKQMSTMQMDDLISNLQTNKLKKNEKAMKATWDETSDEESEDESLDE</sequence>
<protein>
    <submittedName>
        <fullName evidence="2">Uncharacterized protein</fullName>
    </submittedName>
</protein>
<evidence type="ECO:0000256" key="1">
    <source>
        <dbReference type="SAM" id="MobiDB-lite"/>
    </source>
</evidence>
<evidence type="ECO:0000313" key="3">
    <source>
        <dbReference type="Proteomes" id="UP000823775"/>
    </source>
</evidence>
<dbReference type="Proteomes" id="UP000823775">
    <property type="component" value="Unassembled WGS sequence"/>
</dbReference>
<feature type="non-terminal residue" evidence="2">
    <location>
        <position position="1"/>
    </location>
</feature>
<name>A0ABS8ULC0_DATST</name>
<comment type="caution">
    <text evidence="2">The sequence shown here is derived from an EMBL/GenBank/DDBJ whole genome shotgun (WGS) entry which is preliminary data.</text>
</comment>
<proteinExistence type="predicted"/>
<dbReference type="EMBL" id="JACEIK010002075">
    <property type="protein sequence ID" value="MCD9558902.1"/>
    <property type="molecule type" value="Genomic_DNA"/>
</dbReference>
<keyword evidence="3" id="KW-1185">Reference proteome</keyword>
<accession>A0ABS8ULC0</accession>